<gene>
    <name evidence="3" type="primary">LOC130461848</name>
</gene>
<reference evidence="2" key="1">
    <citation type="journal article" date="2021" name="Nat. Commun.">
        <title>Genomic analyses provide insights into spinach domestication and the genetic basis of agronomic traits.</title>
        <authorList>
            <person name="Cai X."/>
            <person name="Sun X."/>
            <person name="Xu C."/>
            <person name="Sun H."/>
            <person name="Wang X."/>
            <person name="Ge C."/>
            <person name="Zhang Z."/>
            <person name="Wang Q."/>
            <person name="Fei Z."/>
            <person name="Jiao C."/>
            <person name="Wang Q."/>
        </authorList>
    </citation>
    <scope>NUCLEOTIDE SEQUENCE [LARGE SCALE GENOMIC DNA]</scope>
    <source>
        <strain evidence="2">cv. Varoflay</strain>
    </source>
</reference>
<protein>
    <recommendedName>
        <fullName evidence="1">Reverse transcriptase domain-containing protein</fullName>
    </recommendedName>
</protein>
<dbReference type="GeneID" id="130461848"/>
<dbReference type="RefSeq" id="XP_056686064.1">
    <property type="nucleotide sequence ID" value="XM_056830086.1"/>
</dbReference>
<dbReference type="Proteomes" id="UP000813463">
    <property type="component" value="Chromosome 5"/>
</dbReference>
<feature type="domain" description="Reverse transcriptase" evidence="1">
    <location>
        <begin position="1"/>
        <end position="180"/>
    </location>
</feature>
<dbReference type="InterPro" id="IPR000477">
    <property type="entry name" value="RT_dom"/>
</dbReference>
<dbReference type="PANTHER" id="PTHR33116">
    <property type="entry name" value="REVERSE TRANSCRIPTASE ZINC-BINDING DOMAIN-CONTAINING PROTEIN-RELATED-RELATED"/>
    <property type="match status" value="1"/>
</dbReference>
<sequence length="266" mass="30868">MQSVIGDVVSEFQSGFIPERKVSDNILLATELIKGYTRAYVSPRCLLKYFDQWKSTKPFSAKKGLRQGDPMSPFLFAIGMEYLTRHLKQLQTQPDFNFHPKCEKLAITHLMFADDLLMFSRADIQFVKMMFTEANLDKVIFSLMGYLGVPLSTKKLAYNQCRPLNEKVVAKAKTWTARNLTYVGRLQFVQTILFSLQSFWCQIFIFPKKVIREIQNFCRIYLWTGHTDPSRRSLVAWYNMCLPRTAGGWNSKEMNLWNKAAIANLL</sequence>
<name>A0ABM3QRT3_SPIOL</name>
<dbReference type="PANTHER" id="PTHR33116:SF84">
    <property type="entry name" value="RNA-DIRECTED DNA POLYMERASE"/>
    <property type="match status" value="1"/>
</dbReference>
<evidence type="ECO:0000259" key="1">
    <source>
        <dbReference type="PROSITE" id="PS50878"/>
    </source>
</evidence>
<keyword evidence="2" id="KW-1185">Reference proteome</keyword>
<dbReference type="PROSITE" id="PS50878">
    <property type="entry name" value="RT_POL"/>
    <property type="match status" value="1"/>
</dbReference>
<reference evidence="3" key="2">
    <citation type="submission" date="2025-08" db="UniProtKB">
        <authorList>
            <consortium name="RefSeq"/>
        </authorList>
    </citation>
    <scope>IDENTIFICATION</scope>
    <source>
        <tissue evidence="3">Leaf</tissue>
    </source>
</reference>
<evidence type="ECO:0000313" key="3">
    <source>
        <dbReference type="RefSeq" id="XP_056686064.1"/>
    </source>
</evidence>
<dbReference type="Pfam" id="PF00078">
    <property type="entry name" value="RVT_1"/>
    <property type="match status" value="1"/>
</dbReference>
<proteinExistence type="predicted"/>
<accession>A0ABM3QRT3</accession>
<evidence type="ECO:0000313" key="2">
    <source>
        <dbReference type="Proteomes" id="UP000813463"/>
    </source>
</evidence>
<organism evidence="2 3">
    <name type="scientific">Spinacia oleracea</name>
    <name type="common">Spinach</name>
    <dbReference type="NCBI Taxonomy" id="3562"/>
    <lineage>
        <taxon>Eukaryota</taxon>
        <taxon>Viridiplantae</taxon>
        <taxon>Streptophyta</taxon>
        <taxon>Embryophyta</taxon>
        <taxon>Tracheophyta</taxon>
        <taxon>Spermatophyta</taxon>
        <taxon>Magnoliopsida</taxon>
        <taxon>eudicotyledons</taxon>
        <taxon>Gunneridae</taxon>
        <taxon>Pentapetalae</taxon>
        <taxon>Caryophyllales</taxon>
        <taxon>Chenopodiaceae</taxon>
        <taxon>Chenopodioideae</taxon>
        <taxon>Anserineae</taxon>
        <taxon>Spinacia</taxon>
    </lineage>
</organism>